<evidence type="ECO:0000313" key="3">
    <source>
        <dbReference type="EMBL" id="ORC83781.1"/>
    </source>
</evidence>
<gene>
    <name evidence="3" type="ORF">TM35_000571090</name>
</gene>
<feature type="signal peptide" evidence="2">
    <location>
        <begin position="1"/>
        <end position="27"/>
    </location>
</feature>
<evidence type="ECO:0008006" key="5">
    <source>
        <dbReference type="Google" id="ProtNLM"/>
    </source>
</evidence>
<feature type="compositionally biased region" description="Polar residues" evidence="1">
    <location>
        <begin position="170"/>
        <end position="222"/>
    </location>
</feature>
<feature type="compositionally biased region" description="Polar residues" evidence="1">
    <location>
        <begin position="130"/>
        <end position="139"/>
    </location>
</feature>
<dbReference type="Proteomes" id="UP000192257">
    <property type="component" value="Unassembled WGS sequence"/>
</dbReference>
<evidence type="ECO:0000313" key="4">
    <source>
        <dbReference type="Proteomes" id="UP000192257"/>
    </source>
</evidence>
<keyword evidence="4" id="KW-1185">Reference proteome</keyword>
<evidence type="ECO:0000256" key="1">
    <source>
        <dbReference type="SAM" id="MobiDB-lite"/>
    </source>
</evidence>
<dbReference type="GeneID" id="39990628"/>
<feature type="compositionally biased region" description="Low complexity" evidence="1">
    <location>
        <begin position="223"/>
        <end position="243"/>
    </location>
</feature>
<dbReference type="RefSeq" id="XP_028877847.1">
    <property type="nucleotide sequence ID" value="XM_029030848.1"/>
</dbReference>
<comment type="caution">
    <text evidence="3">The sequence shown here is derived from an EMBL/GenBank/DDBJ whole genome shotgun (WGS) entry which is preliminary data.</text>
</comment>
<evidence type="ECO:0000256" key="2">
    <source>
        <dbReference type="SAM" id="SignalP"/>
    </source>
</evidence>
<name>A0A1X0NGR6_9TRYP</name>
<dbReference type="AlphaFoldDB" id="A0A1X0NGR6"/>
<feature type="region of interest" description="Disordered" evidence="1">
    <location>
        <begin position="121"/>
        <end position="251"/>
    </location>
</feature>
<protein>
    <recommendedName>
        <fullName evidence="5">Mucin-associated surface protein (MASP)</fullName>
    </recommendedName>
</protein>
<proteinExistence type="predicted"/>
<feature type="chain" id="PRO_5013004370" description="Mucin-associated surface protein (MASP)" evidence="2">
    <location>
        <begin position="28"/>
        <end position="293"/>
    </location>
</feature>
<dbReference type="EMBL" id="NBCO01000057">
    <property type="protein sequence ID" value="ORC83781.1"/>
    <property type="molecule type" value="Genomic_DNA"/>
</dbReference>
<sequence length="293" mass="30270">MMMMMGRVMCVLAVVLCCACGYTMTAAAPTTTVNAGQPKAVMAYDFNDFLATAICDSGNIDPSKTKVNEVTCADWKARGNITGVSDPPPTSTKAPATETKVVPSQSAKGVHQVQERVVSQDLLPSGSPAHITSTGTPSDSLAPKNEQAVTQPSIPGSGEAPPNEDALSVERSQGQTQESTEALQSDKGVSNNTGDNSATDTSNPNQQSTATDDVTAAPNSTETNATTPLSTENTTTEAPTTTPSHVPDTQISSNTIASNLQKKANVDSSVSPVWMRTAAPLLIVVVLVSATVC</sequence>
<reference evidence="3 4" key="1">
    <citation type="submission" date="2017-03" db="EMBL/GenBank/DDBJ databases">
        <title>An alternative strategy for trypanosome survival in the mammalian bloodstream revealed through genome and transcriptome analysis of the ubiquitous bovine parasite Trypanosoma (Megatrypanum) theileri.</title>
        <authorList>
            <person name="Kelly S."/>
            <person name="Ivens A."/>
            <person name="Mott A."/>
            <person name="O'Neill E."/>
            <person name="Emms D."/>
            <person name="Macleod O."/>
            <person name="Voorheis P."/>
            <person name="Matthews J."/>
            <person name="Matthews K."/>
            <person name="Carrington M."/>
        </authorList>
    </citation>
    <scope>NUCLEOTIDE SEQUENCE [LARGE SCALE GENOMIC DNA]</scope>
    <source>
        <strain evidence="3">Edinburgh</strain>
    </source>
</reference>
<keyword evidence="2" id="KW-0732">Signal</keyword>
<organism evidence="3 4">
    <name type="scientific">Trypanosoma theileri</name>
    <dbReference type="NCBI Taxonomy" id="67003"/>
    <lineage>
        <taxon>Eukaryota</taxon>
        <taxon>Discoba</taxon>
        <taxon>Euglenozoa</taxon>
        <taxon>Kinetoplastea</taxon>
        <taxon>Metakinetoplastina</taxon>
        <taxon>Trypanosomatida</taxon>
        <taxon>Trypanosomatidae</taxon>
        <taxon>Trypanosoma</taxon>
    </lineage>
</organism>
<dbReference type="VEuPathDB" id="TriTrypDB:TM35_000571090"/>
<accession>A0A1X0NGR6</accession>